<gene>
    <name evidence="2" type="ORF">ACFFSA_01495</name>
</gene>
<dbReference type="PANTHER" id="PTHR33164:SF99">
    <property type="entry name" value="MARR FAMILY REGULATORY PROTEIN"/>
    <property type="match status" value="1"/>
</dbReference>
<dbReference type="PRINTS" id="PR00598">
    <property type="entry name" value="HTHMARR"/>
</dbReference>
<dbReference type="SMART" id="SM00347">
    <property type="entry name" value="HTH_MARR"/>
    <property type="match status" value="1"/>
</dbReference>
<comment type="caution">
    <text evidence="2">The sequence shown here is derived from an EMBL/GenBank/DDBJ whole genome shotgun (WGS) entry which is preliminary data.</text>
</comment>
<dbReference type="EMBL" id="JBHMBW010000002">
    <property type="protein sequence ID" value="MFB9621745.1"/>
    <property type="molecule type" value="Genomic_DNA"/>
</dbReference>
<proteinExistence type="predicted"/>
<dbReference type="RefSeq" id="WP_344992578.1">
    <property type="nucleotide sequence ID" value="NZ_BAAAXV010000005.1"/>
</dbReference>
<evidence type="ECO:0000313" key="2">
    <source>
        <dbReference type="EMBL" id="MFB9621745.1"/>
    </source>
</evidence>
<dbReference type="PANTHER" id="PTHR33164">
    <property type="entry name" value="TRANSCRIPTIONAL REGULATOR, MARR FAMILY"/>
    <property type="match status" value="1"/>
</dbReference>
<dbReference type="Pfam" id="PF01047">
    <property type="entry name" value="MarR"/>
    <property type="match status" value="1"/>
</dbReference>
<evidence type="ECO:0000259" key="1">
    <source>
        <dbReference type="PROSITE" id="PS50995"/>
    </source>
</evidence>
<reference evidence="2 3" key="1">
    <citation type="submission" date="2024-09" db="EMBL/GenBank/DDBJ databases">
        <authorList>
            <person name="Sun Q."/>
            <person name="Mori K."/>
        </authorList>
    </citation>
    <scope>NUCLEOTIDE SEQUENCE [LARGE SCALE GENOMIC DNA]</scope>
    <source>
        <strain evidence="2 3">JCM 3143</strain>
    </source>
</reference>
<dbReference type="InterPro" id="IPR000835">
    <property type="entry name" value="HTH_MarR-typ"/>
</dbReference>
<organism evidence="2 3">
    <name type="scientific">Nonomuraea helvata</name>
    <dbReference type="NCBI Taxonomy" id="37484"/>
    <lineage>
        <taxon>Bacteria</taxon>
        <taxon>Bacillati</taxon>
        <taxon>Actinomycetota</taxon>
        <taxon>Actinomycetes</taxon>
        <taxon>Streptosporangiales</taxon>
        <taxon>Streptosporangiaceae</taxon>
        <taxon>Nonomuraea</taxon>
    </lineage>
</organism>
<name>A0ABV5RQQ7_9ACTN</name>
<sequence>MTLPEPSTHAAAADSEALAAAERNLCGLVNALARQIEGHIRERAGALNLTAAQAVALRELTGPLTMRDLADRMGCEPSNATFVVDRLEEQGIVERRPHPSDRRAKQLVLTSEGVALRDRLLGLLTEGSPLAKITPQEQATLNDLLLRALQ</sequence>
<protein>
    <submittedName>
        <fullName evidence="2">MarR family winged helix-turn-helix transcriptional regulator</fullName>
    </submittedName>
</protein>
<accession>A0ABV5RQQ7</accession>
<dbReference type="SUPFAM" id="SSF46785">
    <property type="entry name" value="Winged helix' DNA-binding domain"/>
    <property type="match status" value="1"/>
</dbReference>
<feature type="domain" description="HTH marR-type" evidence="1">
    <location>
        <begin position="22"/>
        <end position="150"/>
    </location>
</feature>
<dbReference type="InterPro" id="IPR039422">
    <property type="entry name" value="MarR/SlyA-like"/>
</dbReference>
<dbReference type="InterPro" id="IPR036390">
    <property type="entry name" value="WH_DNA-bd_sf"/>
</dbReference>
<evidence type="ECO:0000313" key="3">
    <source>
        <dbReference type="Proteomes" id="UP001589532"/>
    </source>
</evidence>
<dbReference type="Proteomes" id="UP001589532">
    <property type="component" value="Unassembled WGS sequence"/>
</dbReference>
<dbReference type="InterPro" id="IPR036388">
    <property type="entry name" value="WH-like_DNA-bd_sf"/>
</dbReference>
<dbReference type="PROSITE" id="PS50995">
    <property type="entry name" value="HTH_MARR_2"/>
    <property type="match status" value="1"/>
</dbReference>
<dbReference type="Gene3D" id="1.10.10.10">
    <property type="entry name" value="Winged helix-like DNA-binding domain superfamily/Winged helix DNA-binding domain"/>
    <property type="match status" value="1"/>
</dbReference>
<keyword evidence="3" id="KW-1185">Reference proteome</keyword>